<protein>
    <submittedName>
        <fullName evidence="2">Uncharacterized protein</fullName>
    </submittedName>
</protein>
<reference evidence="2 3" key="1">
    <citation type="submission" date="2018-06" db="EMBL/GenBank/DDBJ databases">
        <title>Actinomadura craniellae sp. nov. isolated from marine sponge Craniella sp.</title>
        <authorList>
            <person name="Li L."/>
            <person name="Xu Q.H."/>
            <person name="Lin H.W."/>
            <person name="Lu Y.H."/>
        </authorList>
    </citation>
    <scope>NUCLEOTIDE SEQUENCE [LARGE SCALE GENOMIC DNA]</scope>
    <source>
        <strain evidence="2 3">LHW63021</strain>
    </source>
</reference>
<comment type="caution">
    <text evidence="2">The sequence shown here is derived from an EMBL/GenBank/DDBJ whole genome shotgun (WGS) entry which is preliminary data.</text>
</comment>
<dbReference type="Proteomes" id="UP000251891">
    <property type="component" value="Unassembled WGS sequence"/>
</dbReference>
<accession>A0A365GWL9</accession>
<evidence type="ECO:0000313" key="3">
    <source>
        <dbReference type="Proteomes" id="UP000251891"/>
    </source>
</evidence>
<feature type="compositionally biased region" description="Acidic residues" evidence="1">
    <location>
        <begin position="186"/>
        <end position="200"/>
    </location>
</feature>
<sequence>MLVVLMIGASVLFTTSCGGGEDPPSKSVPLPLQSSGLPIGGDARARATDVTETRLTEQQLQEISEACGRTVEITNASQDTCARTVQKTLDSSGKQPCGPSDVCLKFYTSPKGSPGPPGYFEVVDERPGGESQCDSGPGRVCIRVGWKNRKVLEQITAPARPSAPRNGTPPARTTEPAPAPSAPVTEPEEPPDEEPPDEGPESPPDGEPTNPASP</sequence>
<feature type="region of interest" description="Disordered" evidence="1">
    <location>
        <begin position="153"/>
        <end position="214"/>
    </location>
</feature>
<evidence type="ECO:0000313" key="2">
    <source>
        <dbReference type="EMBL" id="RAY11220.1"/>
    </source>
</evidence>
<feature type="compositionally biased region" description="Pro residues" evidence="1">
    <location>
        <begin position="201"/>
        <end position="214"/>
    </location>
</feature>
<feature type="region of interest" description="Disordered" evidence="1">
    <location>
        <begin position="18"/>
        <end position="46"/>
    </location>
</feature>
<keyword evidence="3" id="KW-1185">Reference proteome</keyword>
<gene>
    <name evidence="2" type="ORF">DPM19_31160</name>
</gene>
<evidence type="ECO:0000256" key="1">
    <source>
        <dbReference type="SAM" id="MobiDB-lite"/>
    </source>
</evidence>
<dbReference type="EMBL" id="QLYX01000020">
    <property type="protein sequence ID" value="RAY11220.1"/>
    <property type="molecule type" value="Genomic_DNA"/>
</dbReference>
<organism evidence="2 3">
    <name type="scientific">Actinomadura craniellae</name>
    <dbReference type="NCBI Taxonomy" id="2231787"/>
    <lineage>
        <taxon>Bacteria</taxon>
        <taxon>Bacillati</taxon>
        <taxon>Actinomycetota</taxon>
        <taxon>Actinomycetes</taxon>
        <taxon>Streptosporangiales</taxon>
        <taxon>Thermomonosporaceae</taxon>
        <taxon>Actinomadura</taxon>
    </lineage>
</organism>
<proteinExistence type="predicted"/>
<name>A0A365GWL9_9ACTN</name>
<dbReference type="AlphaFoldDB" id="A0A365GWL9"/>